<dbReference type="STRING" id="1094466.KQS_10965"/>
<dbReference type="EMBL" id="HE774682">
    <property type="protein sequence ID" value="CCG54115.1"/>
    <property type="molecule type" value="Genomic_DNA"/>
</dbReference>
<evidence type="ECO:0000313" key="2">
    <source>
        <dbReference type="EMBL" id="CCG54115.1"/>
    </source>
</evidence>
<keyword evidence="1" id="KW-0812">Transmembrane</keyword>
<gene>
    <name evidence="2" type="ordered locus">KQS_10965</name>
</gene>
<proteinExistence type="predicted"/>
<dbReference type="eggNOG" id="ENOG5032RMQ">
    <property type="taxonomic scope" value="Bacteria"/>
</dbReference>
<evidence type="ECO:0000256" key="1">
    <source>
        <dbReference type="SAM" id="Phobius"/>
    </source>
</evidence>
<name>H8XPP9_FLAIG</name>
<evidence type="ECO:0008006" key="4">
    <source>
        <dbReference type="Google" id="ProtNLM"/>
    </source>
</evidence>
<keyword evidence="1" id="KW-1133">Transmembrane helix</keyword>
<dbReference type="KEGG" id="fin:KQS_10965"/>
<dbReference type="AlphaFoldDB" id="H8XPP9"/>
<sequence>MIILIFKYLTPKWVRGISIFPFIILSDKKDRGDVVLINHEKIHIRQQIELLIVPFYIWYFFEFVFLSIKFKNWQKAYLNISFEKEAYKHEKDLNYLKKRTFWSFLNYF</sequence>
<dbReference type="HOGENOM" id="CLU_137778_1_0_10"/>
<keyword evidence="1" id="KW-0472">Membrane</keyword>
<reference evidence="3" key="2">
    <citation type="submission" date="2012-03" db="EMBL/GenBank/DDBJ databases">
        <title>Complete genome sequence of Flavobacterium indicum GPTSA100-9T, isolated from warm spring water.</title>
        <authorList>
            <person name="Barbier P."/>
            <person name="Houel A."/>
            <person name="Loux V."/>
            <person name="Poulain J."/>
            <person name="Bernardet J.-F."/>
            <person name="Touchon M."/>
            <person name="Duchaud E."/>
        </authorList>
    </citation>
    <scope>NUCLEOTIDE SEQUENCE [LARGE SCALE GENOMIC DNA]</scope>
    <source>
        <strain evidence="3">DSM 17447 / CIP 109464 / GPTSA100-9</strain>
    </source>
</reference>
<keyword evidence="3" id="KW-1185">Reference proteome</keyword>
<accession>H8XPP9</accession>
<organism evidence="2 3">
    <name type="scientific">Flavobacterium indicum (strain DSM 17447 / CIP 109464 / GPTSA100-9)</name>
    <dbReference type="NCBI Taxonomy" id="1094466"/>
    <lineage>
        <taxon>Bacteria</taxon>
        <taxon>Pseudomonadati</taxon>
        <taxon>Bacteroidota</taxon>
        <taxon>Flavobacteriia</taxon>
        <taxon>Flavobacteriales</taxon>
        <taxon>Flavobacteriaceae</taxon>
        <taxon>Flavobacterium</taxon>
    </lineage>
</organism>
<feature type="transmembrane region" description="Helical" evidence="1">
    <location>
        <begin position="50"/>
        <end position="68"/>
    </location>
</feature>
<protein>
    <recommendedName>
        <fullName evidence="4">Peptidase M56 domain-containing protein</fullName>
    </recommendedName>
</protein>
<reference evidence="2 3" key="1">
    <citation type="journal article" date="2012" name="J. Bacteriol.">
        <title>Complete Genome Sequence of Flavobacterium indicum GPSTA100-9T, Isolated from Warm Spring Water.</title>
        <authorList>
            <person name="Barbier P."/>
            <person name="Houel A."/>
            <person name="Loux V."/>
            <person name="Poulain J."/>
            <person name="Bernardet J.F."/>
            <person name="Touchon M."/>
            <person name="Duchaud E."/>
        </authorList>
    </citation>
    <scope>NUCLEOTIDE SEQUENCE [LARGE SCALE GENOMIC DNA]</scope>
    <source>
        <strain evidence="3">DSM 17447 / CIP 109464 / GPTSA100-9</strain>
    </source>
</reference>
<evidence type="ECO:0000313" key="3">
    <source>
        <dbReference type="Proteomes" id="UP000007599"/>
    </source>
</evidence>
<dbReference type="Proteomes" id="UP000007599">
    <property type="component" value="Chromosome I"/>
</dbReference>